<dbReference type="EMBL" id="AVBH01000022">
    <property type="protein sequence ID" value="KGO99302.1"/>
    <property type="molecule type" value="Genomic_DNA"/>
</dbReference>
<evidence type="ECO:0000313" key="2">
    <source>
        <dbReference type="Proteomes" id="UP000030003"/>
    </source>
</evidence>
<keyword evidence="1" id="KW-0808">Transferase</keyword>
<dbReference type="GO" id="GO:0016740">
    <property type="term" value="F:transferase activity"/>
    <property type="evidence" value="ECO:0007669"/>
    <property type="project" value="UniProtKB-KW"/>
</dbReference>
<proteinExistence type="predicted"/>
<reference evidence="1 2" key="1">
    <citation type="submission" date="2013-08" db="EMBL/GenBank/DDBJ databases">
        <title>Genomic analysis of Lysobacter defluvii.</title>
        <authorList>
            <person name="Wang Q."/>
            <person name="Wang G."/>
        </authorList>
    </citation>
    <scope>NUCLEOTIDE SEQUENCE [LARGE SCALE GENOMIC DNA]</scope>
    <source>
        <strain evidence="1 2">IMMIB APB-9</strain>
    </source>
</reference>
<name>A0A0A0MAU6_9GAMM</name>
<keyword evidence="2" id="KW-1185">Reference proteome</keyword>
<dbReference type="AlphaFoldDB" id="A0A0A0MAU6"/>
<sequence>SAGGGTARPGLLVGLRAVELHVERIDDLPGDLECEAELLMESPAGWQYRFTLRHAGTLLATGESTVMPT</sequence>
<protein>
    <submittedName>
        <fullName evidence="1">Phosphotransferase</fullName>
    </submittedName>
</protein>
<evidence type="ECO:0000313" key="1">
    <source>
        <dbReference type="EMBL" id="KGO99302.1"/>
    </source>
</evidence>
<comment type="caution">
    <text evidence="1">The sequence shown here is derived from an EMBL/GenBank/DDBJ whole genome shotgun (WGS) entry which is preliminary data.</text>
</comment>
<dbReference type="Proteomes" id="UP000030003">
    <property type="component" value="Unassembled WGS sequence"/>
</dbReference>
<gene>
    <name evidence="1" type="ORF">N791_10075</name>
</gene>
<feature type="non-terminal residue" evidence="1">
    <location>
        <position position="1"/>
    </location>
</feature>
<organism evidence="1 2">
    <name type="scientific">Lysobacter defluvii IMMIB APB-9 = DSM 18482</name>
    <dbReference type="NCBI Taxonomy" id="1385515"/>
    <lineage>
        <taxon>Bacteria</taxon>
        <taxon>Pseudomonadati</taxon>
        <taxon>Pseudomonadota</taxon>
        <taxon>Gammaproteobacteria</taxon>
        <taxon>Lysobacterales</taxon>
        <taxon>Lysobacteraceae</taxon>
        <taxon>Novilysobacter</taxon>
    </lineage>
</organism>
<dbReference type="eggNOG" id="COG4706">
    <property type="taxonomic scope" value="Bacteria"/>
</dbReference>
<accession>A0A0A0MAU6</accession>